<dbReference type="InterPro" id="IPR004245">
    <property type="entry name" value="DUF229"/>
</dbReference>
<dbReference type="PANTHER" id="PTHR10974">
    <property type="entry name" value="FI08016P-RELATED"/>
    <property type="match status" value="1"/>
</dbReference>
<sequence length="119" mass="13106">TAPGCPLCRSLLGPVPSSRTCADAGIPDHWCTCAEYSEIDVTSPLSKKLSDLVVLTINQFMMDHREYIEPGTACSWLSLNKVVYVRKRKVSDGLQTLQMVVGVETFPGFGQFESTVEYS</sequence>
<feature type="non-terminal residue" evidence="1">
    <location>
        <position position="119"/>
    </location>
</feature>
<evidence type="ECO:0000313" key="1">
    <source>
        <dbReference type="EMBL" id="JAG12749.1"/>
    </source>
</evidence>
<protein>
    <submittedName>
        <fullName evidence="1">Uncharacterized protein</fullName>
    </submittedName>
</protein>
<reference evidence="1" key="1">
    <citation type="journal article" date="2014" name="PLoS ONE">
        <title>Transcriptome-Based Identification of ABC Transporters in the Western Tarnished Plant Bug Lygus hesperus.</title>
        <authorList>
            <person name="Hull J.J."/>
            <person name="Chaney K."/>
            <person name="Geib S.M."/>
            <person name="Fabrick J.A."/>
            <person name="Brent C.S."/>
            <person name="Walsh D."/>
            <person name="Lavine L.C."/>
        </authorList>
    </citation>
    <scope>NUCLEOTIDE SEQUENCE</scope>
</reference>
<dbReference type="Pfam" id="PF02995">
    <property type="entry name" value="DUF229"/>
    <property type="match status" value="1"/>
</dbReference>
<dbReference type="AlphaFoldDB" id="A0A0A9WYD5"/>
<gene>
    <name evidence="1" type="ORF">CM83_573</name>
</gene>
<proteinExistence type="predicted"/>
<accession>A0A0A9WYD5</accession>
<reference evidence="1" key="2">
    <citation type="submission" date="2014-07" db="EMBL/GenBank/DDBJ databases">
        <authorList>
            <person name="Hull J."/>
        </authorList>
    </citation>
    <scope>NUCLEOTIDE SEQUENCE</scope>
</reference>
<dbReference type="GO" id="GO:0005615">
    <property type="term" value="C:extracellular space"/>
    <property type="evidence" value="ECO:0007669"/>
    <property type="project" value="TreeGrafter"/>
</dbReference>
<feature type="non-terminal residue" evidence="1">
    <location>
        <position position="1"/>
    </location>
</feature>
<dbReference type="PANTHER" id="PTHR10974:SF1">
    <property type="entry name" value="FI08016P-RELATED"/>
    <property type="match status" value="1"/>
</dbReference>
<dbReference type="EMBL" id="GBHO01030855">
    <property type="protein sequence ID" value="JAG12749.1"/>
    <property type="molecule type" value="Transcribed_RNA"/>
</dbReference>
<organism evidence="1">
    <name type="scientific">Lygus hesperus</name>
    <name type="common">Western plant bug</name>
    <dbReference type="NCBI Taxonomy" id="30085"/>
    <lineage>
        <taxon>Eukaryota</taxon>
        <taxon>Metazoa</taxon>
        <taxon>Ecdysozoa</taxon>
        <taxon>Arthropoda</taxon>
        <taxon>Hexapoda</taxon>
        <taxon>Insecta</taxon>
        <taxon>Pterygota</taxon>
        <taxon>Neoptera</taxon>
        <taxon>Paraneoptera</taxon>
        <taxon>Hemiptera</taxon>
        <taxon>Heteroptera</taxon>
        <taxon>Panheteroptera</taxon>
        <taxon>Cimicomorpha</taxon>
        <taxon>Miridae</taxon>
        <taxon>Mirini</taxon>
        <taxon>Lygus</taxon>
    </lineage>
</organism>
<name>A0A0A9WYD5_LYGHE</name>